<keyword evidence="2" id="KW-1185">Reference proteome</keyword>
<dbReference type="AlphaFoldDB" id="A0A418X9I0"/>
<name>A0A418X9I0_9PSED</name>
<comment type="caution">
    <text evidence="1">The sequence shown here is derived from an EMBL/GenBank/DDBJ whole genome shotgun (WGS) entry which is preliminary data.</text>
</comment>
<evidence type="ECO:0000313" key="2">
    <source>
        <dbReference type="Proteomes" id="UP000284021"/>
    </source>
</evidence>
<sequence>MAHLYFKAQEVSMRSKQQNPKSALIAKFSVEAIRRGGSVSSNQRRFFKVAAELGKELEPVDVLSGARA</sequence>
<evidence type="ECO:0000313" key="1">
    <source>
        <dbReference type="EMBL" id="RJG09038.1"/>
    </source>
</evidence>
<protein>
    <submittedName>
        <fullName evidence="1">Uncharacterized protein</fullName>
    </submittedName>
</protein>
<gene>
    <name evidence="1" type="ORF">D3879_24810</name>
</gene>
<proteinExistence type="predicted"/>
<accession>A0A418X9I0</accession>
<dbReference type="Proteomes" id="UP000284021">
    <property type="component" value="Unassembled WGS sequence"/>
</dbReference>
<organism evidence="1 2">
    <name type="scientific">Pseudomonas cavernicola</name>
    <dbReference type="NCBI Taxonomy" id="2320866"/>
    <lineage>
        <taxon>Bacteria</taxon>
        <taxon>Pseudomonadati</taxon>
        <taxon>Pseudomonadota</taxon>
        <taxon>Gammaproteobacteria</taxon>
        <taxon>Pseudomonadales</taxon>
        <taxon>Pseudomonadaceae</taxon>
        <taxon>Pseudomonas</taxon>
    </lineage>
</organism>
<dbReference type="EMBL" id="QYUR01000008">
    <property type="protein sequence ID" value="RJG09038.1"/>
    <property type="molecule type" value="Genomic_DNA"/>
</dbReference>
<reference evidence="1 2" key="1">
    <citation type="submission" date="2018-09" db="EMBL/GenBank/DDBJ databases">
        <authorList>
            <person name="Zhu H."/>
        </authorList>
    </citation>
    <scope>NUCLEOTIDE SEQUENCE [LARGE SCALE GENOMIC DNA]</scope>
    <source>
        <strain evidence="1 2">K1S02-6</strain>
    </source>
</reference>